<keyword evidence="6" id="KW-0052">Apoplast</keyword>
<feature type="domain" description="Plastocyanin-like" evidence="15">
    <location>
        <begin position="921"/>
        <end position="1055"/>
    </location>
</feature>
<feature type="domain" description="Plastocyanin-like" evidence="16">
    <location>
        <begin position="538"/>
        <end position="652"/>
    </location>
</feature>
<dbReference type="PROSITE" id="PS00079">
    <property type="entry name" value="MULTICOPPER_OXIDASE1"/>
    <property type="match status" value="2"/>
</dbReference>
<dbReference type="Proteomes" id="UP001187471">
    <property type="component" value="Unassembled WGS sequence"/>
</dbReference>
<evidence type="ECO:0000256" key="1">
    <source>
        <dbReference type="ARBA" id="ARBA00000349"/>
    </source>
</evidence>
<keyword evidence="11" id="KW-0186">Copper</keyword>
<evidence type="ECO:0000256" key="7">
    <source>
        <dbReference type="ARBA" id="ARBA00022525"/>
    </source>
</evidence>
<evidence type="ECO:0000259" key="16">
    <source>
        <dbReference type="Pfam" id="PF07732"/>
    </source>
</evidence>
<feature type="domain" description="Plastocyanin-like" evidence="16">
    <location>
        <begin position="2"/>
        <end position="114"/>
    </location>
</feature>
<feature type="domain" description="Plastocyanin-like" evidence="14">
    <location>
        <begin position="127"/>
        <end position="276"/>
    </location>
</feature>
<evidence type="ECO:0000256" key="5">
    <source>
        <dbReference type="ARBA" id="ARBA00012297"/>
    </source>
</evidence>
<comment type="subcellular location">
    <subcellularLocation>
        <location evidence="3">Secreted</location>
        <location evidence="3">Extracellular space</location>
        <location evidence="3">Apoplast</location>
    </subcellularLocation>
</comment>
<comment type="caution">
    <text evidence="17">The sequence shown here is derived from an EMBL/GenBank/DDBJ whole genome shotgun (WGS) entry which is preliminary data.</text>
</comment>
<dbReference type="PROSITE" id="PS00080">
    <property type="entry name" value="MULTICOPPER_OXIDASE2"/>
    <property type="match status" value="2"/>
</dbReference>
<dbReference type="EC" id="1.10.3.2" evidence="5"/>
<dbReference type="Pfam" id="PF07731">
    <property type="entry name" value="Cu-oxidase_2"/>
    <property type="match status" value="2"/>
</dbReference>
<dbReference type="Pfam" id="PF00394">
    <property type="entry name" value="Cu-oxidase"/>
    <property type="match status" value="2"/>
</dbReference>
<sequence>VKEASYTRLCKTKKILTVNGKFPGPTLYAHKGDTIIVNVRNKANQNITIHWHGVKLPRYPWSDGPEYVTQCPIQPGHTFRQKVIFSSEEGTLWWHAHSDWSRATVHGAIVVYPKIGTGYPFPKPDAEVPIILGEWWKKDVDEVLQLMLATGGDPNISDAFTINGQPGDFYPCSRAGTFKLNVDHGKTYLFRMVNADMNEIMFYKIAKHKLTVVGADASYTKPLKSKYVVLSPGQTLDCLLHANRRPGRYYMAARAYSSGIGVPFDNTTTTAILQYNLNYDPSSSPIHPSLPYYNDTSSAFRFLGQLKSLNSDDYPDSVPLNVTRMVTTISVNAFPCVSPTNASCEGPNVTRLAASMNNISFANPDIAILQAYYKHIKGVFGTNFPSYPPLVFNFTADYMPLDLEVSRLGTEVKVLKYNTSLEVVMQGTNLLAGIDHPMHLHGNSFYVVGYGFGNFDVKKDPLAYNLKDPPLRNTAAVPKNGWIAIRFKANNPGVWFMHCHLERHLTWGMDTVFIVKNGECPDESILPPPPDMPQWWEVKEASYTRLCKTKKILTVNGKFPGPTLYAYKGDTIIVNVHNRANQNITIHWHGVKLPRYPWSDGPEYVTQCPIQPGQSFRQKVIFSQEEGTLWWHAHSDWSRATVHGAIVVYPKNGTGYPFPKPDAEVPIILGEWWKKDVDEVLQLMLATGGDPNISDAFTINGQPGDFYPCSKAGTFKLNVDHGKTYLLRMVNADMNEIMFYKIAKHKLTVVGADASYTKPLKSKYVVLSPGQTLDCLLHAKKRPDRYYMAARAYSSGIGVPFDNTTTMAILQYNLNYDQSLPPIRPSLPYYNDTSSAFRFLGQLKSLNSDDYPDSVPLNVTRMMTTVSVNTFPCLSPTNASCEGPNVTRLAASMNNISFANPDIAILQAYYNHIKGVFGTNFPSYPPLVFNFTADYMPLELEVPRLGTEVKVLKYNTSMEVVMQGTNLLAAIDHPMHLHGHRFYVVGYGFGNFDEKKDPLAYNLEDPPLRNTAAIPRNGWIAIRFKANNPGVWFMHCHSERHLTWGMDTVFIIENGERPDERILPPPPDMPQC</sequence>
<dbReference type="InterPro" id="IPR034288">
    <property type="entry name" value="CuRO_1_LCC"/>
</dbReference>
<dbReference type="InterPro" id="IPR017761">
    <property type="entry name" value="Laccase"/>
</dbReference>
<evidence type="ECO:0000256" key="9">
    <source>
        <dbReference type="ARBA" id="ARBA00022737"/>
    </source>
</evidence>
<organism evidence="17 18">
    <name type="scientific">Escallonia rubra</name>
    <dbReference type="NCBI Taxonomy" id="112253"/>
    <lineage>
        <taxon>Eukaryota</taxon>
        <taxon>Viridiplantae</taxon>
        <taxon>Streptophyta</taxon>
        <taxon>Embryophyta</taxon>
        <taxon>Tracheophyta</taxon>
        <taxon>Spermatophyta</taxon>
        <taxon>Magnoliopsida</taxon>
        <taxon>eudicotyledons</taxon>
        <taxon>Gunneridae</taxon>
        <taxon>Pentapetalae</taxon>
        <taxon>asterids</taxon>
        <taxon>campanulids</taxon>
        <taxon>Escalloniales</taxon>
        <taxon>Escalloniaceae</taxon>
        <taxon>Escallonia</taxon>
    </lineage>
</organism>
<dbReference type="CDD" id="cd13849">
    <property type="entry name" value="CuRO_1_LCC_plant"/>
    <property type="match status" value="2"/>
</dbReference>
<dbReference type="PANTHER" id="PTHR11709">
    <property type="entry name" value="MULTI-COPPER OXIDASE"/>
    <property type="match status" value="1"/>
</dbReference>
<dbReference type="GO" id="GO:0048046">
    <property type="term" value="C:apoplast"/>
    <property type="evidence" value="ECO:0007669"/>
    <property type="project" value="UniProtKB-SubCell"/>
</dbReference>
<dbReference type="InterPro" id="IPR011706">
    <property type="entry name" value="Cu-oxidase_C"/>
</dbReference>
<keyword evidence="12" id="KW-0325">Glycoprotein</keyword>
<reference evidence="17" key="1">
    <citation type="submission" date="2022-12" db="EMBL/GenBank/DDBJ databases">
        <title>Draft genome assemblies for two species of Escallonia (Escalloniales).</title>
        <authorList>
            <person name="Chanderbali A."/>
            <person name="Dervinis C."/>
            <person name="Anghel I."/>
            <person name="Soltis D."/>
            <person name="Soltis P."/>
            <person name="Zapata F."/>
        </authorList>
    </citation>
    <scope>NUCLEOTIDE SEQUENCE</scope>
    <source>
        <strain evidence="17">UCBG92.1500</strain>
        <tissue evidence="17">Leaf</tissue>
    </source>
</reference>
<keyword evidence="8" id="KW-0479">Metal-binding</keyword>
<evidence type="ECO:0000259" key="14">
    <source>
        <dbReference type="Pfam" id="PF00394"/>
    </source>
</evidence>
<keyword evidence="9" id="KW-0677">Repeat</keyword>
<comment type="cofactor">
    <cofactor evidence="2">
        <name>Cu cation</name>
        <dbReference type="ChEBI" id="CHEBI:23378"/>
    </cofactor>
</comment>
<evidence type="ECO:0000256" key="4">
    <source>
        <dbReference type="ARBA" id="ARBA00010609"/>
    </source>
</evidence>
<dbReference type="GO" id="GO:0046274">
    <property type="term" value="P:lignin catabolic process"/>
    <property type="evidence" value="ECO:0007669"/>
    <property type="project" value="UniProtKB-KW"/>
</dbReference>
<dbReference type="InterPro" id="IPR008972">
    <property type="entry name" value="Cupredoxin"/>
</dbReference>
<dbReference type="AlphaFoldDB" id="A0AA88RDP9"/>
<dbReference type="InterPro" id="IPR011707">
    <property type="entry name" value="Cu-oxidase-like_N"/>
</dbReference>
<keyword evidence="7" id="KW-0964">Secreted</keyword>
<evidence type="ECO:0000313" key="18">
    <source>
        <dbReference type="Proteomes" id="UP001187471"/>
    </source>
</evidence>
<evidence type="ECO:0000313" key="17">
    <source>
        <dbReference type="EMBL" id="KAK2985437.1"/>
    </source>
</evidence>
<dbReference type="NCBIfam" id="TIGR03389">
    <property type="entry name" value="laccase"/>
    <property type="match status" value="2"/>
</dbReference>
<keyword evidence="10" id="KW-0560">Oxidoreductase</keyword>
<accession>A0AA88RDP9</accession>
<dbReference type="InterPro" id="IPR034285">
    <property type="entry name" value="CuRO_2_LCC"/>
</dbReference>
<evidence type="ECO:0000256" key="11">
    <source>
        <dbReference type="ARBA" id="ARBA00023008"/>
    </source>
</evidence>
<dbReference type="SUPFAM" id="SSF49503">
    <property type="entry name" value="Cupredoxins"/>
    <property type="match status" value="6"/>
</dbReference>
<dbReference type="FunFam" id="2.60.40.420:FF:000049">
    <property type="entry name" value="Laccase"/>
    <property type="match status" value="2"/>
</dbReference>
<gene>
    <name evidence="17" type="ORF">RJ640_006733</name>
</gene>
<comment type="similarity">
    <text evidence="4">Belongs to the multicopper oxidase family.</text>
</comment>
<feature type="domain" description="Plastocyanin-like" evidence="14">
    <location>
        <begin position="664"/>
        <end position="813"/>
    </location>
</feature>
<evidence type="ECO:0000256" key="8">
    <source>
        <dbReference type="ARBA" id="ARBA00022723"/>
    </source>
</evidence>
<evidence type="ECO:0000256" key="6">
    <source>
        <dbReference type="ARBA" id="ARBA00022523"/>
    </source>
</evidence>
<dbReference type="GO" id="GO:0005507">
    <property type="term" value="F:copper ion binding"/>
    <property type="evidence" value="ECO:0007669"/>
    <property type="project" value="InterPro"/>
</dbReference>
<proteinExistence type="inferred from homology"/>
<dbReference type="InterPro" id="IPR001117">
    <property type="entry name" value="Cu-oxidase_2nd"/>
</dbReference>
<feature type="non-terminal residue" evidence="17">
    <location>
        <position position="1"/>
    </location>
</feature>
<evidence type="ECO:0000256" key="3">
    <source>
        <dbReference type="ARBA" id="ARBA00004271"/>
    </source>
</evidence>
<dbReference type="InterPro" id="IPR045087">
    <property type="entry name" value="Cu-oxidase_fam"/>
</dbReference>
<dbReference type="EMBL" id="JAVXUO010001153">
    <property type="protein sequence ID" value="KAK2985437.1"/>
    <property type="molecule type" value="Genomic_DNA"/>
</dbReference>
<keyword evidence="13" id="KW-0439">Lignin degradation</keyword>
<dbReference type="CDD" id="cd13897">
    <property type="entry name" value="CuRO_3_LCC_plant"/>
    <property type="match status" value="2"/>
</dbReference>
<dbReference type="InterPro" id="IPR002355">
    <property type="entry name" value="Cu_oxidase_Cu_BS"/>
</dbReference>
<dbReference type="Gene3D" id="2.60.40.420">
    <property type="entry name" value="Cupredoxins - blue copper proteins"/>
    <property type="match status" value="6"/>
</dbReference>
<comment type="catalytic activity">
    <reaction evidence="1">
        <text>4 hydroquinone + O2 = 4 benzosemiquinone + 2 H2O</text>
        <dbReference type="Rhea" id="RHEA:11276"/>
        <dbReference type="ChEBI" id="CHEBI:15377"/>
        <dbReference type="ChEBI" id="CHEBI:15379"/>
        <dbReference type="ChEBI" id="CHEBI:17594"/>
        <dbReference type="ChEBI" id="CHEBI:17977"/>
        <dbReference type="EC" id="1.10.3.2"/>
    </reaction>
</comment>
<dbReference type="PANTHER" id="PTHR11709:SF443">
    <property type="entry name" value="LACCASE-15"/>
    <property type="match status" value="1"/>
</dbReference>
<evidence type="ECO:0000256" key="10">
    <source>
        <dbReference type="ARBA" id="ARBA00023002"/>
    </source>
</evidence>
<dbReference type="Pfam" id="PF07732">
    <property type="entry name" value="Cu-oxidase_3"/>
    <property type="match status" value="2"/>
</dbReference>
<protein>
    <recommendedName>
        <fullName evidence="5">laccase</fullName>
        <ecNumber evidence="5">1.10.3.2</ecNumber>
    </recommendedName>
</protein>
<evidence type="ECO:0000256" key="13">
    <source>
        <dbReference type="ARBA" id="ARBA00023185"/>
    </source>
</evidence>
<dbReference type="InterPro" id="IPR034289">
    <property type="entry name" value="CuRO_3_LCC"/>
</dbReference>
<name>A0AA88RDP9_9ASTE</name>
<evidence type="ECO:0000259" key="15">
    <source>
        <dbReference type="Pfam" id="PF07731"/>
    </source>
</evidence>
<evidence type="ECO:0000256" key="2">
    <source>
        <dbReference type="ARBA" id="ARBA00001935"/>
    </source>
</evidence>
<dbReference type="CDD" id="cd13875">
    <property type="entry name" value="CuRO_2_LCC_plant"/>
    <property type="match status" value="2"/>
</dbReference>
<keyword evidence="18" id="KW-1185">Reference proteome</keyword>
<dbReference type="GO" id="GO:0052716">
    <property type="term" value="F:hydroquinone:oxygen oxidoreductase activity"/>
    <property type="evidence" value="ECO:0007669"/>
    <property type="project" value="UniProtKB-EC"/>
</dbReference>
<dbReference type="InterPro" id="IPR033138">
    <property type="entry name" value="Cu_oxidase_CS"/>
</dbReference>
<evidence type="ECO:0000256" key="12">
    <source>
        <dbReference type="ARBA" id="ARBA00023180"/>
    </source>
</evidence>
<feature type="domain" description="Plastocyanin-like" evidence="15">
    <location>
        <begin position="384"/>
        <end position="518"/>
    </location>
</feature>